<comment type="caution">
    <text evidence="4">The sequence shown here is derived from an EMBL/GenBank/DDBJ whole genome shotgun (WGS) entry which is preliminary data.</text>
</comment>
<name>A0ABW0V209_9ACTN</name>
<keyword evidence="2" id="KW-1133">Transmembrane helix</keyword>
<dbReference type="GO" id="GO:0016787">
    <property type="term" value="F:hydrolase activity"/>
    <property type="evidence" value="ECO:0007669"/>
    <property type="project" value="UniProtKB-KW"/>
</dbReference>
<sequence length="391" mass="41660">MPFGYLVSVLLLALCTLSALVPARRPEPLAQLSFWFAAPVNEVPFAALAWLLLSTLLALTEGDLASPGGGVATGLAALTAGGLALVAARGLRARNELDLALAEALDTHRPAPTTPAPDARPRRPRPWARILAAPFARGRRRAVVRVPNISYGPAGRRNLLDVYHHRTRPTGAPVLIHLHGGGYHHGRKNSQSLPLLYRFASHGWVCVSANYRLRPGVRHPEHLIDLKRVIAWVRAHGGEYGGDPAVLVVSGSSAGGHMAALAALTPGDPAFQPGFEDADTSVTAVIALNGYFGNYYGQGAHSSPLAHVSADAPPFFIAHGDNDTMVPIEGARVFADALRRASANPVVYTELHGAQHAFDLHSSPRFEAVVNAAESFTTWVVSHAPHPQTRN</sequence>
<dbReference type="EMBL" id="JBHSOC010000001">
    <property type="protein sequence ID" value="MFC5639906.1"/>
    <property type="molecule type" value="Genomic_DNA"/>
</dbReference>
<keyword evidence="2" id="KW-0812">Transmembrane</keyword>
<keyword evidence="1 4" id="KW-0378">Hydrolase</keyword>
<evidence type="ECO:0000313" key="5">
    <source>
        <dbReference type="Proteomes" id="UP001596066"/>
    </source>
</evidence>
<dbReference type="PANTHER" id="PTHR48081">
    <property type="entry name" value="AB HYDROLASE SUPERFAMILY PROTEIN C4A8.06C"/>
    <property type="match status" value="1"/>
</dbReference>
<feature type="domain" description="BD-FAE-like" evidence="3">
    <location>
        <begin position="301"/>
        <end position="338"/>
    </location>
</feature>
<feature type="domain" description="BD-FAE-like" evidence="3">
    <location>
        <begin position="160"/>
        <end position="287"/>
    </location>
</feature>
<dbReference type="RefSeq" id="WP_346140914.1">
    <property type="nucleotide sequence ID" value="NZ_BAAAUA010000002.1"/>
</dbReference>
<accession>A0ABW0V209</accession>
<evidence type="ECO:0000256" key="1">
    <source>
        <dbReference type="ARBA" id="ARBA00022801"/>
    </source>
</evidence>
<dbReference type="Pfam" id="PF20434">
    <property type="entry name" value="BD-FAE"/>
    <property type="match status" value="2"/>
</dbReference>
<evidence type="ECO:0000256" key="2">
    <source>
        <dbReference type="SAM" id="Phobius"/>
    </source>
</evidence>
<feature type="transmembrane region" description="Helical" evidence="2">
    <location>
        <begin position="71"/>
        <end position="91"/>
    </location>
</feature>
<dbReference type="InterPro" id="IPR049492">
    <property type="entry name" value="BD-FAE-like_dom"/>
</dbReference>
<reference evidence="5" key="1">
    <citation type="journal article" date="2019" name="Int. J. Syst. Evol. Microbiol.">
        <title>The Global Catalogue of Microorganisms (GCM) 10K type strain sequencing project: providing services to taxonomists for standard genome sequencing and annotation.</title>
        <authorList>
            <consortium name="The Broad Institute Genomics Platform"/>
            <consortium name="The Broad Institute Genome Sequencing Center for Infectious Disease"/>
            <person name="Wu L."/>
            <person name="Ma J."/>
        </authorList>
    </citation>
    <scope>NUCLEOTIDE SEQUENCE [LARGE SCALE GENOMIC DNA]</scope>
    <source>
        <strain evidence="5">CGMCC 4.1622</strain>
    </source>
</reference>
<dbReference type="Gene3D" id="3.40.50.1820">
    <property type="entry name" value="alpha/beta hydrolase"/>
    <property type="match status" value="1"/>
</dbReference>
<evidence type="ECO:0000313" key="4">
    <source>
        <dbReference type="EMBL" id="MFC5639906.1"/>
    </source>
</evidence>
<proteinExistence type="predicted"/>
<feature type="transmembrane region" description="Helical" evidence="2">
    <location>
        <begin position="33"/>
        <end position="59"/>
    </location>
</feature>
<dbReference type="InterPro" id="IPR029058">
    <property type="entry name" value="AB_hydrolase_fold"/>
</dbReference>
<keyword evidence="5" id="KW-1185">Reference proteome</keyword>
<dbReference type="PANTHER" id="PTHR48081:SF33">
    <property type="entry name" value="KYNURENINE FORMAMIDASE"/>
    <property type="match status" value="1"/>
</dbReference>
<gene>
    <name evidence="4" type="ORF">ACFPZF_00835</name>
</gene>
<evidence type="ECO:0000259" key="3">
    <source>
        <dbReference type="Pfam" id="PF20434"/>
    </source>
</evidence>
<dbReference type="InterPro" id="IPR050300">
    <property type="entry name" value="GDXG_lipolytic_enzyme"/>
</dbReference>
<keyword evidence="2" id="KW-0472">Membrane</keyword>
<dbReference type="Proteomes" id="UP001596066">
    <property type="component" value="Unassembled WGS sequence"/>
</dbReference>
<organism evidence="4 5">
    <name type="scientific">Kitasatospora cinereorecta</name>
    <dbReference type="NCBI Taxonomy" id="285560"/>
    <lineage>
        <taxon>Bacteria</taxon>
        <taxon>Bacillati</taxon>
        <taxon>Actinomycetota</taxon>
        <taxon>Actinomycetes</taxon>
        <taxon>Kitasatosporales</taxon>
        <taxon>Streptomycetaceae</taxon>
        <taxon>Kitasatospora</taxon>
    </lineage>
</organism>
<dbReference type="SUPFAM" id="SSF53474">
    <property type="entry name" value="alpha/beta-Hydrolases"/>
    <property type="match status" value="1"/>
</dbReference>
<protein>
    <submittedName>
        <fullName evidence="4">Alpha/beta hydrolase</fullName>
    </submittedName>
</protein>